<name>T1C603_9ZZZZ</name>
<dbReference type="EMBL" id="AUZY01001088">
    <property type="protein sequence ID" value="EQD76313.1"/>
    <property type="molecule type" value="Genomic_DNA"/>
</dbReference>
<comment type="subcellular location">
    <subcellularLocation>
        <location evidence="1">Cell membrane</location>
        <topology evidence="1">Multi-pass membrane protein</topology>
    </subcellularLocation>
</comment>
<gene>
    <name evidence="8" type="ORF">B1B_01775</name>
</gene>
<sequence length="195" mass="21313">MKQFFLKLAFGRKWRREFYELLADRVDNGIVLREALERVTARLVEHSPHGLRTEALQYILARFDSGQRLGDALGDLIPENERMLVLAGENSGRISANMRMAANASDAVAEIRSKIVKGMSIPVAMVGMIYGFLFWMGASFEPQIAASIPSKNWTGPAAQLKSLAAFCATPWVVVIPLAGVLLVTLLTPAPARTGG</sequence>
<comment type="caution">
    <text evidence="8">The sequence shown here is derived from an EMBL/GenBank/DDBJ whole genome shotgun (WGS) entry which is preliminary data.</text>
</comment>
<dbReference type="InterPro" id="IPR018076">
    <property type="entry name" value="T2SS_GspF_dom"/>
</dbReference>
<dbReference type="Gene3D" id="1.20.81.30">
    <property type="entry name" value="Type II secretion system (T2SS), domain F"/>
    <property type="match status" value="1"/>
</dbReference>
<accession>T1C603</accession>
<evidence type="ECO:0000256" key="4">
    <source>
        <dbReference type="ARBA" id="ARBA00022989"/>
    </source>
</evidence>
<feature type="transmembrane region" description="Helical" evidence="6">
    <location>
        <begin position="160"/>
        <end position="186"/>
    </location>
</feature>
<organism evidence="8">
    <name type="scientific">mine drainage metagenome</name>
    <dbReference type="NCBI Taxonomy" id="410659"/>
    <lineage>
        <taxon>unclassified sequences</taxon>
        <taxon>metagenomes</taxon>
        <taxon>ecological metagenomes</taxon>
    </lineage>
</organism>
<evidence type="ECO:0000256" key="1">
    <source>
        <dbReference type="ARBA" id="ARBA00004651"/>
    </source>
</evidence>
<evidence type="ECO:0000256" key="5">
    <source>
        <dbReference type="ARBA" id="ARBA00023136"/>
    </source>
</evidence>
<keyword evidence="2" id="KW-1003">Cell membrane</keyword>
<dbReference type="GO" id="GO:0005886">
    <property type="term" value="C:plasma membrane"/>
    <property type="evidence" value="ECO:0007669"/>
    <property type="project" value="UniProtKB-SubCell"/>
</dbReference>
<feature type="non-terminal residue" evidence="8">
    <location>
        <position position="195"/>
    </location>
</feature>
<keyword evidence="4 6" id="KW-1133">Transmembrane helix</keyword>
<evidence type="ECO:0000313" key="8">
    <source>
        <dbReference type="EMBL" id="EQD76313.1"/>
    </source>
</evidence>
<evidence type="ECO:0000256" key="3">
    <source>
        <dbReference type="ARBA" id="ARBA00022692"/>
    </source>
</evidence>
<feature type="transmembrane region" description="Helical" evidence="6">
    <location>
        <begin position="121"/>
        <end position="140"/>
    </location>
</feature>
<dbReference type="InterPro" id="IPR042094">
    <property type="entry name" value="T2SS_GspF_sf"/>
</dbReference>
<keyword evidence="3 6" id="KW-0812">Transmembrane</keyword>
<dbReference type="Pfam" id="PF00482">
    <property type="entry name" value="T2SSF"/>
    <property type="match status" value="1"/>
</dbReference>
<protein>
    <submittedName>
        <fullName evidence="8">Type IV pilus biogenesis protein</fullName>
    </submittedName>
</protein>
<evidence type="ECO:0000256" key="2">
    <source>
        <dbReference type="ARBA" id="ARBA00022475"/>
    </source>
</evidence>
<dbReference type="AlphaFoldDB" id="T1C603"/>
<evidence type="ECO:0000256" key="6">
    <source>
        <dbReference type="SAM" id="Phobius"/>
    </source>
</evidence>
<reference evidence="8" key="1">
    <citation type="submission" date="2013-08" db="EMBL/GenBank/DDBJ databases">
        <authorList>
            <person name="Mendez C."/>
            <person name="Richter M."/>
            <person name="Ferrer M."/>
            <person name="Sanchez J."/>
        </authorList>
    </citation>
    <scope>NUCLEOTIDE SEQUENCE</scope>
</reference>
<reference evidence="8" key="2">
    <citation type="journal article" date="2014" name="ISME J.">
        <title>Microbial stratification in low pH oxic and suboxic macroscopic growths along an acid mine drainage.</title>
        <authorList>
            <person name="Mendez-Garcia C."/>
            <person name="Mesa V."/>
            <person name="Sprenger R.R."/>
            <person name="Richter M."/>
            <person name="Diez M.S."/>
            <person name="Solano J."/>
            <person name="Bargiela R."/>
            <person name="Golyshina O.V."/>
            <person name="Manteca A."/>
            <person name="Ramos J.L."/>
            <person name="Gallego J.R."/>
            <person name="Llorente I."/>
            <person name="Martins Dos Santos V.A."/>
            <person name="Jensen O.N."/>
            <person name="Pelaez A.I."/>
            <person name="Sanchez J."/>
            <person name="Ferrer M."/>
        </authorList>
    </citation>
    <scope>NUCLEOTIDE SEQUENCE</scope>
</reference>
<keyword evidence="5 6" id="KW-0472">Membrane</keyword>
<proteinExistence type="predicted"/>
<feature type="domain" description="Type II secretion system protein GspF" evidence="7">
    <location>
        <begin position="18"/>
        <end position="136"/>
    </location>
</feature>
<evidence type="ECO:0000259" key="7">
    <source>
        <dbReference type="Pfam" id="PF00482"/>
    </source>
</evidence>